<comment type="caution">
    <text evidence="3">The sequence shown here is derived from an EMBL/GenBank/DDBJ whole genome shotgun (WGS) entry which is preliminary data.</text>
</comment>
<dbReference type="InterPro" id="IPR021136">
    <property type="entry name" value="Flagellar_hook_control-like_C"/>
</dbReference>
<keyword evidence="4" id="KW-1185">Reference proteome</keyword>
<dbReference type="EMBL" id="JBBYAK010000001">
    <property type="protein sequence ID" value="MEL3957225.1"/>
    <property type="molecule type" value="Genomic_DNA"/>
</dbReference>
<feature type="compositionally biased region" description="Polar residues" evidence="1">
    <location>
        <begin position="407"/>
        <end position="419"/>
    </location>
</feature>
<feature type="compositionally biased region" description="Basic and acidic residues" evidence="1">
    <location>
        <begin position="420"/>
        <end position="429"/>
    </location>
</feature>
<dbReference type="RefSeq" id="WP_342020098.1">
    <property type="nucleotide sequence ID" value="NZ_JBBYAK010000001.1"/>
</dbReference>
<keyword evidence="3" id="KW-0966">Cell projection</keyword>
<dbReference type="CDD" id="cd17470">
    <property type="entry name" value="T3SS_Flik_C"/>
    <property type="match status" value="1"/>
</dbReference>
<protein>
    <submittedName>
        <fullName evidence="3">Flagellar hook-length control protein FliK</fullName>
    </submittedName>
</protein>
<organism evidence="3 4">
    <name type="scientific">Caldifermentibacillus hisashii</name>
    <dbReference type="NCBI Taxonomy" id="996558"/>
    <lineage>
        <taxon>Bacteria</taxon>
        <taxon>Bacillati</taxon>
        <taxon>Bacillota</taxon>
        <taxon>Bacilli</taxon>
        <taxon>Bacillales</taxon>
        <taxon>Bacillaceae</taxon>
        <taxon>Caldifermentibacillus</taxon>
    </lineage>
</organism>
<dbReference type="Pfam" id="PF02120">
    <property type="entry name" value="Flg_hook"/>
    <property type="match status" value="1"/>
</dbReference>
<feature type="region of interest" description="Disordered" evidence="1">
    <location>
        <begin position="406"/>
        <end position="433"/>
    </location>
</feature>
<evidence type="ECO:0000256" key="1">
    <source>
        <dbReference type="SAM" id="MobiDB-lite"/>
    </source>
</evidence>
<dbReference type="InterPro" id="IPR038610">
    <property type="entry name" value="FliK-like_C_sf"/>
</dbReference>
<evidence type="ECO:0000313" key="3">
    <source>
        <dbReference type="EMBL" id="MEL3957225.1"/>
    </source>
</evidence>
<proteinExistence type="predicted"/>
<sequence length="447" mass="50784">MISVLGNLQVLLTNPQQNHDPLVRQEGQVGSFEQLLALFANHLLEENANQGKNVNQGKMVSFEGLGQREASEDTSMNLEELLEFTGIDADDLLTSILNILGLLLKETKDNGTEDEQIQEQIQQLLEEVKKDQGNPQGFVNLLQLMNQFEFSQVISSEQSQDFTNVVKTAVVLYRLLNDNKKPGFLTQEQEKIIKTFYQNLQANMKKSDVMQSAFAKLDTDKGVEDLSVFRSKQPYLMIRTVDMKSFGEAPSSHMINNNEVIDVSELPKIGSDETGQNQQLSGKPIEAENVQTPNTGGSLQLLEGNKPVTMERFIKDFETILAKSKFYQNGQVQKLTIQLKPEHLGTLKIELIQQHNELVAKIISSTTSARELLESQSQALKQALVQQNIPINRIDFLDDIQQERFNHQQPNQNNDQRGYQQHEEKKDEQNNEDFMETFKATLLNYEI</sequence>
<feature type="domain" description="Flagellar hook-length control protein-like C-terminal" evidence="2">
    <location>
        <begin position="328"/>
        <end position="402"/>
    </location>
</feature>
<gene>
    <name evidence="3" type="ORF">NST17_08440</name>
</gene>
<name>A0ABU9JZJ0_9BACI</name>
<evidence type="ECO:0000259" key="2">
    <source>
        <dbReference type="Pfam" id="PF02120"/>
    </source>
</evidence>
<reference evidence="3 4" key="1">
    <citation type="submission" date="2024-03" db="EMBL/GenBank/DDBJ databases">
        <title>Bacilli Hybrid Assemblies.</title>
        <authorList>
            <person name="Kovac J."/>
        </authorList>
    </citation>
    <scope>NUCLEOTIDE SEQUENCE [LARGE SCALE GENOMIC DNA]</scope>
    <source>
        <strain evidence="3 4">FSL M8-0022</strain>
    </source>
</reference>
<keyword evidence="3" id="KW-0969">Cilium</keyword>
<accession>A0ABU9JZJ0</accession>
<keyword evidence="3" id="KW-0282">Flagellum</keyword>
<dbReference type="Gene3D" id="3.30.750.140">
    <property type="match status" value="1"/>
</dbReference>
<dbReference type="Proteomes" id="UP001459714">
    <property type="component" value="Unassembled WGS sequence"/>
</dbReference>
<evidence type="ECO:0000313" key="4">
    <source>
        <dbReference type="Proteomes" id="UP001459714"/>
    </source>
</evidence>